<keyword evidence="3" id="KW-0274">FAD</keyword>
<keyword evidence="2" id="KW-0285">Flavoprotein</keyword>
<dbReference type="PhylomeDB" id="A0A0G4EDF8"/>
<reference evidence="6 7" key="1">
    <citation type="submission" date="2014-11" db="EMBL/GenBank/DDBJ databases">
        <authorList>
            <person name="Zhu J."/>
            <person name="Qi W."/>
            <person name="Song R."/>
        </authorList>
    </citation>
    <scope>NUCLEOTIDE SEQUENCE [LARGE SCALE GENOMIC DNA]</scope>
</reference>
<dbReference type="PANTHER" id="PTHR23023">
    <property type="entry name" value="DIMETHYLANILINE MONOOXYGENASE"/>
    <property type="match status" value="1"/>
</dbReference>
<name>A0A0G4EDF8_VITBC</name>
<evidence type="ECO:0000313" key="7">
    <source>
        <dbReference type="Proteomes" id="UP000041254"/>
    </source>
</evidence>
<dbReference type="InParanoid" id="A0A0G4EDF8"/>
<dbReference type="InterPro" id="IPR036188">
    <property type="entry name" value="FAD/NAD-bd_sf"/>
</dbReference>
<evidence type="ECO:0008006" key="8">
    <source>
        <dbReference type="Google" id="ProtNLM"/>
    </source>
</evidence>
<dbReference type="InterPro" id="IPR000960">
    <property type="entry name" value="Flavin_mOase"/>
</dbReference>
<organism evidence="6 7">
    <name type="scientific">Vitrella brassicaformis (strain CCMP3155)</name>
    <dbReference type="NCBI Taxonomy" id="1169540"/>
    <lineage>
        <taxon>Eukaryota</taxon>
        <taxon>Sar</taxon>
        <taxon>Alveolata</taxon>
        <taxon>Colpodellida</taxon>
        <taxon>Vitrellaceae</taxon>
        <taxon>Vitrella</taxon>
    </lineage>
</organism>
<evidence type="ECO:0000256" key="1">
    <source>
        <dbReference type="ARBA" id="ARBA00009183"/>
    </source>
</evidence>
<protein>
    <recommendedName>
        <fullName evidence="8">Flavin-containing monooxygenase</fullName>
    </recommendedName>
</protein>
<evidence type="ECO:0000256" key="3">
    <source>
        <dbReference type="ARBA" id="ARBA00022827"/>
    </source>
</evidence>
<dbReference type="GO" id="GO:0004499">
    <property type="term" value="F:N,N-dimethylaniline monooxygenase activity"/>
    <property type="evidence" value="ECO:0007669"/>
    <property type="project" value="InterPro"/>
</dbReference>
<evidence type="ECO:0000256" key="5">
    <source>
        <dbReference type="ARBA" id="ARBA00023002"/>
    </source>
</evidence>
<keyword evidence="7" id="KW-1185">Reference proteome</keyword>
<dbReference type="STRING" id="1169540.A0A0G4EDF8"/>
<dbReference type="AlphaFoldDB" id="A0A0G4EDF8"/>
<dbReference type="OrthoDB" id="413515at2759"/>
<dbReference type="InterPro" id="IPR020946">
    <property type="entry name" value="Flavin_mOase-like"/>
</dbReference>
<comment type="similarity">
    <text evidence="1">Belongs to the FMO family.</text>
</comment>
<evidence type="ECO:0000256" key="4">
    <source>
        <dbReference type="ARBA" id="ARBA00022857"/>
    </source>
</evidence>
<evidence type="ECO:0000256" key="2">
    <source>
        <dbReference type="ARBA" id="ARBA00022630"/>
    </source>
</evidence>
<sequence length="436" mass="47935">MCQGDSKRVAVIGAGAGGLVAAKLLRDEGFRVKVFEATDKIGGLWVYSDTRGALYKSLRTNLPKQIMAYSDFPFSPSLPSFMNHQDVLRYLHSYAERFNLHEVIALSTPVRSAEYVSAHGDGARGGWLINGEELFEALVVANGHYNVPNYPQLIKNDFSGFAIHSKEYRSPSPFANQRVLIVGGGPSGLDLVSEIASVAKMVVWSGTSFSDPDTAATVRSKLPPNVKPVGRLEGLESDGRYLVKGAANELVTSDGTIDAVIYATGYKYDFPFFSESSGLFPSRTMNRPESVRDALYVHLFHRKHPSTLFFLGLPALAPGIFKVMEHQTKAIIAVLKGTVSTEGLASLPSFPWVMLEAAFPYCVLLDALAAGTHDAFPHDYQQVTVKLPRDIDLRMQVFRDTIAAIASMPDRYKEREYRIIDECDGGGGEIKWEVVE</sequence>
<dbReference type="Gene3D" id="3.50.50.60">
    <property type="entry name" value="FAD/NAD(P)-binding domain"/>
    <property type="match status" value="2"/>
</dbReference>
<gene>
    <name evidence="6" type="ORF">Vbra_3666</name>
</gene>
<keyword evidence="4" id="KW-0521">NADP</keyword>
<dbReference type="Proteomes" id="UP000041254">
    <property type="component" value="Unassembled WGS sequence"/>
</dbReference>
<dbReference type="EMBL" id="CDMY01000164">
    <property type="protein sequence ID" value="CEL93405.1"/>
    <property type="molecule type" value="Genomic_DNA"/>
</dbReference>
<dbReference type="PRINTS" id="PR00370">
    <property type="entry name" value="FMOXYGENASE"/>
</dbReference>
<keyword evidence="5" id="KW-0560">Oxidoreductase</keyword>
<dbReference type="Pfam" id="PF00743">
    <property type="entry name" value="FMO-like"/>
    <property type="match status" value="2"/>
</dbReference>
<dbReference type="SUPFAM" id="SSF51905">
    <property type="entry name" value="FAD/NAD(P)-binding domain"/>
    <property type="match status" value="1"/>
</dbReference>
<dbReference type="GO" id="GO:0050660">
    <property type="term" value="F:flavin adenine dinucleotide binding"/>
    <property type="evidence" value="ECO:0007669"/>
    <property type="project" value="InterPro"/>
</dbReference>
<proteinExistence type="inferred from homology"/>
<accession>A0A0G4EDF8</accession>
<dbReference type="GO" id="GO:0050661">
    <property type="term" value="F:NADP binding"/>
    <property type="evidence" value="ECO:0007669"/>
    <property type="project" value="InterPro"/>
</dbReference>
<dbReference type="VEuPathDB" id="CryptoDB:Vbra_3666"/>
<dbReference type="InterPro" id="IPR050346">
    <property type="entry name" value="FMO-like"/>
</dbReference>
<evidence type="ECO:0000313" key="6">
    <source>
        <dbReference type="EMBL" id="CEL93405.1"/>
    </source>
</evidence>